<evidence type="ECO:0000259" key="10">
    <source>
        <dbReference type="PROSITE" id="PS51471"/>
    </source>
</evidence>
<keyword evidence="7" id="KW-0408">Iron</keyword>
<feature type="transmembrane region" description="Helical" evidence="9">
    <location>
        <begin position="127"/>
        <end position="146"/>
    </location>
</feature>
<keyword evidence="6" id="KW-0560">Oxidoreductase</keyword>
<comment type="subcellular location">
    <subcellularLocation>
        <location evidence="2">Endoplasmic reticulum membrane</location>
        <topology evidence="2">Single-pass type II membrane protein</topology>
    </subcellularLocation>
</comment>
<dbReference type="PANTHER" id="PTHR10869">
    <property type="entry name" value="PROLYL 4-HYDROXYLASE ALPHA SUBUNIT"/>
    <property type="match status" value="1"/>
</dbReference>
<organism evidence="11">
    <name type="scientific">Salix viminalis</name>
    <name type="common">Common osier</name>
    <name type="synonym">Basket willow</name>
    <dbReference type="NCBI Taxonomy" id="40686"/>
    <lineage>
        <taxon>Eukaryota</taxon>
        <taxon>Viridiplantae</taxon>
        <taxon>Streptophyta</taxon>
        <taxon>Embryophyta</taxon>
        <taxon>Tracheophyta</taxon>
        <taxon>Spermatophyta</taxon>
        <taxon>Magnoliopsida</taxon>
        <taxon>eudicotyledons</taxon>
        <taxon>Gunneridae</taxon>
        <taxon>Pentapetalae</taxon>
        <taxon>rosids</taxon>
        <taxon>fabids</taxon>
        <taxon>Malpighiales</taxon>
        <taxon>Salicaceae</taxon>
        <taxon>Saliceae</taxon>
        <taxon>Salix</taxon>
    </lineage>
</organism>
<feature type="domain" description="Fe2OG dioxygenase" evidence="10">
    <location>
        <begin position="198"/>
        <end position="305"/>
    </location>
</feature>
<evidence type="ECO:0000256" key="8">
    <source>
        <dbReference type="ARBA" id="ARBA00049169"/>
    </source>
</evidence>
<dbReference type="GO" id="GO:0031418">
    <property type="term" value="F:L-ascorbic acid binding"/>
    <property type="evidence" value="ECO:0007669"/>
    <property type="project" value="InterPro"/>
</dbReference>
<evidence type="ECO:0000256" key="7">
    <source>
        <dbReference type="ARBA" id="ARBA00023004"/>
    </source>
</evidence>
<keyword evidence="9" id="KW-0472">Membrane</keyword>
<protein>
    <recommendedName>
        <fullName evidence="10">Fe2OG dioxygenase domain-containing protein</fullName>
    </recommendedName>
</protein>
<evidence type="ECO:0000256" key="9">
    <source>
        <dbReference type="SAM" id="Phobius"/>
    </source>
</evidence>
<dbReference type="AlphaFoldDB" id="A0A6N2KIT1"/>
<reference evidence="11" key="1">
    <citation type="submission" date="2019-03" db="EMBL/GenBank/DDBJ databases">
        <authorList>
            <person name="Mank J."/>
            <person name="Almeida P."/>
        </authorList>
    </citation>
    <scope>NUCLEOTIDE SEQUENCE</scope>
    <source>
        <strain evidence="11">78183</strain>
    </source>
</reference>
<evidence type="ECO:0000256" key="5">
    <source>
        <dbReference type="ARBA" id="ARBA00022968"/>
    </source>
</evidence>
<dbReference type="GO" id="GO:0005506">
    <property type="term" value="F:iron ion binding"/>
    <property type="evidence" value="ECO:0007669"/>
    <property type="project" value="InterPro"/>
</dbReference>
<proteinExistence type="predicted"/>
<keyword evidence="9" id="KW-0812">Transmembrane</keyword>
<dbReference type="SMART" id="SM00702">
    <property type="entry name" value="P4Hc"/>
    <property type="match status" value="1"/>
</dbReference>
<dbReference type="InterPro" id="IPR006620">
    <property type="entry name" value="Pro_4_hyd_alph"/>
</dbReference>
<evidence type="ECO:0000313" key="11">
    <source>
        <dbReference type="EMBL" id="VFU26200.1"/>
    </source>
</evidence>
<keyword evidence="9" id="KW-1133">Transmembrane helix</keyword>
<dbReference type="PROSITE" id="PS51471">
    <property type="entry name" value="FE2OG_OXY"/>
    <property type="match status" value="1"/>
</dbReference>
<dbReference type="EMBL" id="CAADRP010000280">
    <property type="protein sequence ID" value="VFU26200.1"/>
    <property type="molecule type" value="Genomic_DNA"/>
</dbReference>
<dbReference type="PANTHER" id="PTHR10869:SF195">
    <property type="entry name" value="PROLYL 4-HYDROXYLASE 9-RELATED"/>
    <property type="match status" value="1"/>
</dbReference>
<keyword evidence="3" id="KW-0479">Metal-binding</keyword>
<accession>A0A6N2KIT1</accession>
<dbReference type="InterPro" id="IPR005123">
    <property type="entry name" value="Oxoglu/Fe-dep_dioxygenase_dom"/>
</dbReference>
<evidence type="ECO:0000256" key="4">
    <source>
        <dbReference type="ARBA" id="ARBA00022964"/>
    </source>
</evidence>
<dbReference type="Gene3D" id="2.60.120.620">
    <property type="entry name" value="q2cbj1_9rhob like domain"/>
    <property type="match status" value="1"/>
</dbReference>
<name>A0A6N2KIT1_SALVM</name>
<evidence type="ECO:0000256" key="3">
    <source>
        <dbReference type="ARBA" id="ARBA00022723"/>
    </source>
</evidence>
<dbReference type="GO" id="GO:0005789">
    <property type="term" value="C:endoplasmic reticulum membrane"/>
    <property type="evidence" value="ECO:0007669"/>
    <property type="project" value="UniProtKB-SubCell"/>
</dbReference>
<keyword evidence="5" id="KW-0735">Signal-anchor</keyword>
<dbReference type="Pfam" id="PF13640">
    <property type="entry name" value="2OG-FeII_Oxy_3"/>
    <property type="match status" value="1"/>
</dbReference>
<comment type="catalytic activity">
    <reaction evidence="8">
        <text>L-prolyl-[collagen] + 2-oxoglutarate + O2 = trans-4-hydroxy-L-prolyl-[collagen] + succinate + CO2</text>
        <dbReference type="Rhea" id="RHEA:18945"/>
        <dbReference type="Rhea" id="RHEA-COMP:11676"/>
        <dbReference type="Rhea" id="RHEA-COMP:11680"/>
        <dbReference type="ChEBI" id="CHEBI:15379"/>
        <dbReference type="ChEBI" id="CHEBI:16526"/>
        <dbReference type="ChEBI" id="CHEBI:16810"/>
        <dbReference type="ChEBI" id="CHEBI:30031"/>
        <dbReference type="ChEBI" id="CHEBI:50342"/>
        <dbReference type="ChEBI" id="CHEBI:61965"/>
        <dbReference type="EC" id="1.14.11.2"/>
    </reaction>
</comment>
<comment type="cofactor">
    <cofactor evidence="1">
        <name>L-ascorbate</name>
        <dbReference type="ChEBI" id="CHEBI:38290"/>
    </cofactor>
</comment>
<sequence length="312" mass="35196">MKIKTKRSKRKLGLPAAILLCSLFFLAGLYSSTFISHDVPVIRPRLRMLEVDHDAMPHGDTGEAFIESIPFQVLSWNPRALYFPNFATPEQCESIIKMAKSKLKPSTLALRKGETTESTKGTRTRQAISLSSLFCAICFFVFLIFISQALDQWLFSHLFDIKTHGNSSGTFISGSEDKTGVLDFIERKIAKATMIPQSHGEAFNILRYEIGQKYDSHYDAFNPDEYGPQPSQRVASFLLYLSSVEEVSSGFEYKRCVGLKVKPRQGDGLLFYSLFPNGTIDRASLHGSCPVIEGEKWVATKWIRDQIELDEE</sequence>
<evidence type="ECO:0000256" key="6">
    <source>
        <dbReference type="ARBA" id="ARBA00023002"/>
    </source>
</evidence>
<evidence type="ECO:0000256" key="1">
    <source>
        <dbReference type="ARBA" id="ARBA00001961"/>
    </source>
</evidence>
<gene>
    <name evidence="11" type="ORF">SVIM_LOCUS66799</name>
</gene>
<dbReference type="GO" id="GO:0004656">
    <property type="term" value="F:procollagen-proline 4-dioxygenase activity"/>
    <property type="evidence" value="ECO:0007669"/>
    <property type="project" value="UniProtKB-EC"/>
</dbReference>
<keyword evidence="4" id="KW-0223">Dioxygenase</keyword>
<dbReference type="InterPro" id="IPR045054">
    <property type="entry name" value="P4HA-like"/>
</dbReference>
<evidence type="ECO:0000256" key="2">
    <source>
        <dbReference type="ARBA" id="ARBA00004648"/>
    </source>
</evidence>
<dbReference type="InterPro" id="IPR044862">
    <property type="entry name" value="Pro_4_hyd_alph_FE2OG_OXY"/>
</dbReference>